<keyword evidence="5" id="KW-0325">Glycoprotein</keyword>
<comment type="pathway">
    <text evidence="2">Glycan metabolism.</text>
</comment>
<evidence type="ECO:0000256" key="3">
    <source>
        <dbReference type="ARBA" id="ARBA00022676"/>
    </source>
</evidence>
<reference evidence="8 9" key="1">
    <citation type="submission" date="2020-08" db="EMBL/GenBank/DDBJ databases">
        <title>Plant Genome Project.</title>
        <authorList>
            <person name="Zhang R.-G."/>
        </authorList>
    </citation>
    <scope>NUCLEOTIDE SEQUENCE [LARGE SCALE GENOMIC DNA]</scope>
    <source>
        <tissue evidence="8">Rhizome</tissue>
    </source>
</reference>
<evidence type="ECO:0000313" key="8">
    <source>
        <dbReference type="EMBL" id="KAG6537018.1"/>
    </source>
</evidence>
<dbReference type="GO" id="GO:0000139">
    <property type="term" value="C:Golgi membrane"/>
    <property type="evidence" value="ECO:0007669"/>
    <property type="project" value="UniProtKB-SubCell"/>
</dbReference>
<dbReference type="InterPro" id="IPR007657">
    <property type="entry name" value="Glycosyltransferase_61"/>
</dbReference>
<evidence type="ECO:0000256" key="6">
    <source>
        <dbReference type="SAM" id="Phobius"/>
    </source>
</evidence>
<evidence type="ECO:0000259" key="7">
    <source>
        <dbReference type="Pfam" id="PF04577"/>
    </source>
</evidence>
<comment type="caution">
    <text evidence="8">The sequence shown here is derived from an EMBL/GenBank/DDBJ whole genome shotgun (WGS) entry which is preliminary data.</text>
</comment>
<keyword evidence="6" id="KW-0472">Membrane</keyword>
<keyword evidence="6" id="KW-1133">Transmembrane helix</keyword>
<keyword evidence="9" id="KW-1185">Reference proteome</keyword>
<gene>
    <name evidence="8" type="ORF">ZIOFF_002096</name>
</gene>
<keyword evidence="3" id="KW-0328">Glycosyltransferase</keyword>
<dbReference type="GO" id="GO:0016763">
    <property type="term" value="F:pentosyltransferase activity"/>
    <property type="evidence" value="ECO:0007669"/>
    <property type="project" value="UniProtKB-ARBA"/>
</dbReference>
<organism evidence="8 9">
    <name type="scientific">Zingiber officinale</name>
    <name type="common">Ginger</name>
    <name type="synonym">Amomum zingiber</name>
    <dbReference type="NCBI Taxonomy" id="94328"/>
    <lineage>
        <taxon>Eukaryota</taxon>
        <taxon>Viridiplantae</taxon>
        <taxon>Streptophyta</taxon>
        <taxon>Embryophyta</taxon>
        <taxon>Tracheophyta</taxon>
        <taxon>Spermatophyta</taxon>
        <taxon>Magnoliopsida</taxon>
        <taxon>Liliopsida</taxon>
        <taxon>Zingiberales</taxon>
        <taxon>Zingiberaceae</taxon>
        <taxon>Zingiber</taxon>
    </lineage>
</organism>
<keyword evidence="6" id="KW-0812">Transmembrane</keyword>
<evidence type="ECO:0000256" key="2">
    <source>
        <dbReference type="ARBA" id="ARBA00004881"/>
    </source>
</evidence>
<keyword evidence="4" id="KW-0808">Transferase</keyword>
<protein>
    <recommendedName>
        <fullName evidence="7">Glycosyltransferase 61 catalytic domain-containing protein</fullName>
    </recommendedName>
</protein>
<accession>A0A8J5LVK9</accession>
<name>A0A8J5LVK9_ZINOF</name>
<proteinExistence type="predicted"/>
<dbReference type="OrthoDB" id="529273at2759"/>
<sequence length="479" mass="53716">MCTTPPPPFGFTRSSRLPEKMGKKLRWSEFRSFAIGFIVGCLLVSMTYLSMFKNDMDLLSNFLKSSAWPSSAAAPANQSLALLLPKLSERTSLMAVERKRRALCDLSAYRTDVCDIHGDVRIVGEGSSTVLVVSPSGENQSFEIKPYARKADHVVVRRVPTVHVHSLTPHRDAPPPCVVTHDVPGVVFATTGYCGNIFHDISDLLLPLFQTTRRFRGRVQLLAVKNETWWLYKYRHIIAKLSDFPVINYDYDDRVHCFRHAIVGLRADNDLTIDASKSAEGVTMVDFVAFLRTAYSLPHARPSGGGSGRRPRLLFISRGGSRRFVNLDEVVPVAEEVGFEVVIAEPSFMDVAAFAETVNSCDVMVGVHGAGLTNMVFLPTGAVLIQVLPLAKLDWIAANYYAKPAMGMQLKYLQYDILEEESTLIDHYPRDHAVFKDPDAIHKQGWQTMGQIYLVEQNVRLRKDRFRGVLEQARELLEQ</sequence>
<evidence type="ECO:0000256" key="5">
    <source>
        <dbReference type="ARBA" id="ARBA00023180"/>
    </source>
</evidence>
<feature type="transmembrane region" description="Helical" evidence="6">
    <location>
        <begin position="30"/>
        <end position="51"/>
    </location>
</feature>
<dbReference type="PANTHER" id="PTHR20961:SF144">
    <property type="entry name" value="OS01G0119100 PROTEIN"/>
    <property type="match status" value="1"/>
</dbReference>
<dbReference type="EMBL" id="JACMSC010000001">
    <property type="protein sequence ID" value="KAG6537018.1"/>
    <property type="molecule type" value="Genomic_DNA"/>
</dbReference>
<dbReference type="InterPro" id="IPR049625">
    <property type="entry name" value="Glyco_transf_61_cat"/>
</dbReference>
<dbReference type="Pfam" id="PF04577">
    <property type="entry name" value="Glyco_transf_61"/>
    <property type="match status" value="1"/>
</dbReference>
<dbReference type="PANTHER" id="PTHR20961">
    <property type="entry name" value="GLYCOSYLTRANSFERASE"/>
    <property type="match status" value="1"/>
</dbReference>
<evidence type="ECO:0000256" key="4">
    <source>
        <dbReference type="ARBA" id="ARBA00022679"/>
    </source>
</evidence>
<feature type="domain" description="Glycosyltransferase 61 catalytic" evidence="7">
    <location>
        <begin position="287"/>
        <end position="385"/>
    </location>
</feature>
<dbReference type="Proteomes" id="UP000734854">
    <property type="component" value="Unassembled WGS sequence"/>
</dbReference>
<comment type="subcellular location">
    <subcellularLocation>
        <location evidence="1">Golgi apparatus membrane</location>
        <topology evidence="1">Single-pass type II membrane protein</topology>
    </subcellularLocation>
</comment>
<dbReference type="AlphaFoldDB" id="A0A8J5LVK9"/>
<evidence type="ECO:0000256" key="1">
    <source>
        <dbReference type="ARBA" id="ARBA00004323"/>
    </source>
</evidence>
<evidence type="ECO:0000313" key="9">
    <source>
        <dbReference type="Proteomes" id="UP000734854"/>
    </source>
</evidence>